<keyword evidence="1" id="KW-1133">Transmembrane helix</keyword>
<sequence length="71" mass="8034">MSWTLAAGFGLFLAGAAVVLAQLWLQPWPPETFAKIMITDGVLLAVVVVWHMIQRERCDTAQLRERKRLDP</sequence>
<dbReference type="Proteomes" id="UP001139104">
    <property type="component" value="Unassembled WGS sequence"/>
</dbReference>
<keyword evidence="1" id="KW-0472">Membrane</keyword>
<evidence type="ECO:0000313" key="3">
    <source>
        <dbReference type="Proteomes" id="UP001139104"/>
    </source>
</evidence>
<comment type="caution">
    <text evidence="2">The sequence shown here is derived from an EMBL/GenBank/DDBJ whole genome shotgun (WGS) entry which is preliminary data.</text>
</comment>
<dbReference type="RefSeq" id="WP_243067032.1">
    <property type="nucleotide sequence ID" value="NZ_JAIVFK010000012.1"/>
</dbReference>
<gene>
    <name evidence="2" type="ORF">K2U94_09820</name>
</gene>
<evidence type="ECO:0000313" key="2">
    <source>
        <dbReference type="EMBL" id="MCI4683060.1"/>
    </source>
</evidence>
<protein>
    <submittedName>
        <fullName evidence="2">Uncharacterized protein</fullName>
    </submittedName>
</protein>
<reference evidence="2" key="1">
    <citation type="journal article" date="2022" name="ISME J.">
        <title>Identification of active gaseous-alkane degraders at natural gas seeps.</title>
        <authorList>
            <person name="Farhan Ul Haque M."/>
            <person name="Hernandez M."/>
            <person name="Crombie A.T."/>
            <person name="Murrell J.C."/>
        </authorList>
    </citation>
    <scope>NUCLEOTIDE SEQUENCE</scope>
    <source>
        <strain evidence="2">PC2</strain>
    </source>
</reference>
<feature type="transmembrane region" description="Helical" evidence="1">
    <location>
        <begin position="32"/>
        <end position="53"/>
    </location>
</feature>
<keyword evidence="3" id="KW-1185">Reference proteome</keyword>
<organism evidence="2 3">
    <name type="scientific">Candidatus Rhodoblastus alkanivorans</name>
    <dbReference type="NCBI Taxonomy" id="2954117"/>
    <lineage>
        <taxon>Bacteria</taxon>
        <taxon>Pseudomonadati</taxon>
        <taxon>Pseudomonadota</taxon>
        <taxon>Alphaproteobacteria</taxon>
        <taxon>Hyphomicrobiales</taxon>
        <taxon>Rhodoblastaceae</taxon>
        <taxon>Rhodoblastus</taxon>
    </lineage>
</organism>
<name>A0ABS9Z6M7_9HYPH</name>
<accession>A0ABS9Z6M7</accession>
<evidence type="ECO:0000256" key="1">
    <source>
        <dbReference type="SAM" id="Phobius"/>
    </source>
</evidence>
<keyword evidence="1" id="KW-0812">Transmembrane</keyword>
<proteinExistence type="predicted"/>
<dbReference type="EMBL" id="JAIVFP010000001">
    <property type="protein sequence ID" value="MCI4683060.1"/>
    <property type="molecule type" value="Genomic_DNA"/>
</dbReference>